<dbReference type="PANTHER" id="PTHR48207:SF3">
    <property type="entry name" value="SUCCINATE--HYDROXYMETHYLGLUTARATE COA-TRANSFERASE"/>
    <property type="match status" value="1"/>
</dbReference>
<dbReference type="PANTHER" id="PTHR48207">
    <property type="entry name" value="SUCCINATE--HYDROXYMETHYLGLUTARATE COA-TRANSFERASE"/>
    <property type="match status" value="1"/>
</dbReference>
<comment type="caution">
    <text evidence="2">The sequence shown here is derived from an EMBL/GenBank/DDBJ whole genome shotgun (WGS) entry which is preliminary data.</text>
</comment>
<evidence type="ECO:0000313" key="2">
    <source>
        <dbReference type="EMBL" id="GAF78683.1"/>
    </source>
</evidence>
<dbReference type="Pfam" id="PF02515">
    <property type="entry name" value="CoA_transf_3"/>
    <property type="match status" value="1"/>
</dbReference>
<sequence length="392" mass="43735">MVKIERPGGDPLRNIGPFFHDEPDPEKSLYWFQFNTSKRSITLNLESADGREILKKLVTRADVMVETFPPGHLEQMGLGYGTLRELNPRLILTSITPFGQTGPYQDFKGSDIIAQAMGGLMYLAGFPEDPPLRIYGSQAYYSASVQAAVGTMIALYARELSGEGQQVDVSLQEAVLIAQETAMQHYDMKKELRKRRDRPPVVPGMGGYLCKDGFVFSYVIAGAGAGWDVIIDWMESEGMAGDLRDPKWDEIWGLVSDLRALVALANDPPSFMARLEEFAHIDSIYAAFLASHTKAEIYDAAAERRLMIVPLQTVQDLVESPQLAALGYFVDVEHPELGATIKYPGAPYEIHETPWRIHRRPPIIGEHNFEIYEKELGFARGELAILKQEGAI</sequence>
<reference evidence="2" key="1">
    <citation type="journal article" date="2014" name="Front. Microbiol.">
        <title>High frequency of phylogenetically diverse reductive dehalogenase-homologous genes in deep subseafloor sedimentary metagenomes.</title>
        <authorList>
            <person name="Kawai M."/>
            <person name="Futagami T."/>
            <person name="Toyoda A."/>
            <person name="Takaki Y."/>
            <person name="Nishi S."/>
            <person name="Hori S."/>
            <person name="Arai W."/>
            <person name="Tsubouchi T."/>
            <person name="Morono Y."/>
            <person name="Uchiyama I."/>
            <person name="Ito T."/>
            <person name="Fujiyama A."/>
            <person name="Inagaki F."/>
            <person name="Takami H."/>
        </authorList>
    </citation>
    <scope>NUCLEOTIDE SEQUENCE</scope>
    <source>
        <strain evidence="2">Expedition CK06-06</strain>
    </source>
</reference>
<dbReference type="EMBL" id="BARS01004467">
    <property type="protein sequence ID" value="GAF78683.1"/>
    <property type="molecule type" value="Genomic_DNA"/>
</dbReference>
<dbReference type="InterPro" id="IPR050483">
    <property type="entry name" value="CoA-transferase_III_domain"/>
</dbReference>
<protein>
    <recommendedName>
        <fullName evidence="3">CoA transferase</fullName>
    </recommendedName>
</protein>
<proteinExistence type="predicted"/>
<dbReference type="GO" id="GO:0008410">
    <property type="term" value="F:CoA-transferase activity"/>
    <property type="evidence" value="ECO:0007669"/>
    <property type="project" value="TreeGrafter"/>
</dbReference>
<dbReference type="Gene3D" id="3.30.1540.10">
    <property type="entry name" value="formyl-coa transferase, domain 3"/>
    <property type="match status" value="1"/>
</dbReference>
<dbReference type="AlphaFoldDB" id="X0SC89"/>
<gene>
    <name evidence="2" type="ORF">S01H1_08733</name>
</gene>
<evidence type="ECO:0000256" key="1">
    <source>
        <dbReference type="ARBA" id="ARBA00022679"/>
    </source>
</evidence>
<organism evidence="2">
    <name type="scientific">marine sediment metagenome</name>
    <dbReference type="NCBI Taxonomy" id="412755"/>
    <lineage>
        <taxon>unclassified sequences</taxon>
        <taxon>metagenomes</taxon>
        <taxon>ecological metagenomes</taxon>
    </lineage>
</organism>
<dbReference type="InterPro" id="IPR003673">
    <property type="entry name" value="CoA-Trfase_fam_III"/>
</dbReference>
<dbReference type="InterPro" id="IPR023606">
    <property type="entry name" value="CoA-Trfase_III_dom_1_sf"/>
</dbReference>
<evidence type="ECO:0008006" key="3">
    <source>
        <dbReference type="Google" id="ProtNLM"/>
    </source>
</evidence>
<accession>X0SC89</accession>
<name>X0SC89_9ZZZZ</name>
<dbReference type="Gene3D" id="3.40.50.10540">
    <property type="entry name" value="Crotonobetainyl-coa:carnitine coa-transferase, domain 1"/>
    <property type="match status" value="1"/>
</dbReference>
<dbReference type="InterPro" id="IPR044855">
    <property type="entry name" value="CoA-Trfase_III_dom3_sf"/>
</dbReference>
<dbReference type="SUPFAM" id="SSF89796">
    <property type="entry name" value="CoA-transferase family III (CaiB/BaiF)"/>
    <property type="match status" value="1"/>
</dbReference>
<keyword evidence="1" id="KW-0808">Transferase</keyword>